<dbReference type="Proteomes" id="UP000694701">
    <property type="component" value="Unplaced"/>
</dbReference>
<dbReference type="InterPro" id="IPR036860">
    <property type="entry name" value="SH2_dom_sf"/>
</dbReference>
<dbReference type="PROSITE" id="PS50001">
    <property type="entry name" value="SH2"/>
    <property type="match status" value="1"/>
</dbReference>
<dbReference type="Gene3D" id="3.30.505.10">
    <property type="entry name" value="SH2 domain"/>
    <property type="match status" value="1"/>
</dbReference>
<dbReference type="PRINTS" id="PR00629">
    <property type="entry name" value="SHCPIDOMAIN"/>
</dbReference>
<dbReference type="SUPFAM" id="SSF50729">
    <property type="entry name" value="PH domain-like"/>
    <property type="match status" value="1"/>
</dbReference>
<dbReference type="CDD" id="cd01209">
    <property type="entry name" value="PTB_Shc"/>
    <property type="match status" value="1"/>
</dbReference>
<keyword evidence="1 2" id="KW-0727">SH2 domain</keyword>
<dbReference type="FunFam" id="2.30.29.30:FF:000036">
    <property type="entry name" value="SHC-transforming protein 1 isoform 3"/>
    <property type="match status" value="1"/>
</dbReference>
<dbReference type="SMART" id="SM00252">
    <property type="entry name" value="SH2"/>
    <property type="match status" value="1"/>
</dbReference>
<accession>A0A8C2C1W6</accession>
<name>A0A8C2C1W6_CYPCA</name>
<sequence>MLHRAKYNRFRNESVTSVDELLHGLSMNAKVSAVPPSPPVGDPPYAPPAEVLPPDPVEETGTLCTLINKVSNLKFANSSGLLGIKGLPSAVKDLAVSKLQGGATGGGSGSPGSSTLPAASGAPHAPPEPSSANSGKKGRMEESQPGGEGWGLGTSGAAGCGGLVNKPSRGWLHSAEKISGPGVTYVVKYLGCIEVLRSMRSLDFTTRSQITQEAISMVCEAVPGAKGALRKRKPPSKLLSSILGKSNLQFAGMSINLNISTSSLNLMTPDSKQIIANHHMQSISFASGGDPDTTDYVAYVAKDPVNRRACHILECSDGLAQDVISTIGQAFDLRFQLYLQCPSSKPSSMHDRVMSTDEPPWTEEGEESADHHYYNSIPGKMPPPGGFIDARLTNQTQDSSQAAGVDQTYYQGRPMFIQQGSCDIYSLPEVKGQAPKAGEVPMYVNTQHIDTQVLAALQGESEMPTDSGTSGTAKDSPRKDLFDMKPFEDAIMTQTPAPSASELRKAASVDNSSPLLMRAAALRAQEELEDQTWYHGEMSRRQAEKLLLHDGDFLVRKSTTNPGSYVLTGMHHGLAKHLLLVDPEGTVRTKDHIFESISHLIGHHRDNNLPIVSAGSELCLKQPVERKQ</sequence>
<feature type="region of interest" description="Disordered" evidence="3">
    <location>
        <begin position="345"/>
        <end position="366"/>
    </location>
</feature>
<dbReference type="GO" id="GO:0030971">
    <property type="term" value="F:receptor tyrosine kinase binding"/>
    <property type="evidence" value="ECO:0007669"/>
    <property type="project" value="TreeGrafter"/>
</dbReference>
<dbReference type="Gene3D" id="2.30.29.30">
    <property type="entry name" value="Pleckstrin-homology domain (PH domain)/Phosphotyrosine-binding domain (PTB)"/>
    <property type="match status" value="1"/>
</dbReference>
<dbReference type="GO" id="GO:0035556">
    <property type="term" value="P:intracellular signal transduction"/>
    <property type="evidence" value="ECO:0007669"/>
    <property type="project" value="InterPro"/>
</dbReference>
<reference evidence="6" key="1">
    <citation type="submission" date="2025-08" db="UniProtKB">
        <authorList>
            <consortium name="Ensembl"/>
        </authorList>
    </citation>
    <scope>IDENTIFICATION</scope>
</reference>
<evidence type="ECO:0000256" key="1">
    <source>
        <dbReference type="ARBA" id="ARBA00022999"/>
    </source>
</evidence>
<dbReference type="GO" id="GO:0007169">
    <property type="term" value="P:cell surface receptor protein tyrosine kinase signaling pathway"/>
    <property type="evidence" value="ECO:0007669"/>
    <property type="project" value="TreeGrafter"/>
</dbReference>
<dbReference type="PANTHER" id="PTHR10337:SF4">
    <property type="entry name" value="SHC-TRANSFORMING PROTEIN 3"/>
    <property type="match status" value="1"/>
</dbReference>
<evidence type="ECO:0000256" key="2">
    <source>
        <dbReference type="PROSITE-ProRule" id="PRU00191"/>
    </source>
</evidence>
<feature type="compositionally biased region" description="Low complexity" evidence="3">
    <location>
        <begin position="111"/>
        <end position="123"/>
    </location>
</feature>
<dbReference type="SMART" id="SM00462">
    <property type="entry name" value="PTB"/>
    <property type="match status" value="1"/>
</dbReference>
<dbReference type="SUPFAM" id="SSF55550">
    <property type="entry name" value="SH2 domain"/>
    <property type="match status" value="1"/>
</dbReference>
<proteinExistence type="predicted"/>
<dbReference type="Pfam" id="PF00017">
    <property type="entry name" value="SH2"/>
    <property type="match status" value="1"/>
</dbReference>
<feature type="domain" description="SH2" evidence="5">
    <location>
        <begin position="533"/>
        <end position="624"/>
    </location>
</feature>
<dbReference type="InterPro" id="IPR006019">
    <property type="entry name" value="PID_Shc-like"/>
</dbReference>
<protein>
    <submittedName>
        <fullName evidence="6">SHC adaptor protein 3</fullName>
    </submittedName>
</protein>
<feature type="region of interest" description="Disordered" evidence="3">
    <location>
        <begin position="461"/>
        <end position="480"/>
    </location>
</feature>
<organism evidence="6 7">
    <name type="scientific">Cyprinus carpio</name>
    <name type="common">Common carp</name>
    <dbReference type="NCBI Taxonomy" id="7962"/>
    <lineage>
        <taxon>Eukaryota</taxon>
        <taxon>Metazoa</taxon>
        <taxon>Chordata</taxon>
        <taxon>Craniata</taxon>
        <taxon>Vertebrata</taxon>
        <taxon>Euteleostomi</taxon>
        <taxon>Actinopterygii</taxon>
        <taxon>Neopterygii</taxon>
        <taxon>Teleostei</taxon>
        <taxon>Ostariophysi</taxon>
        <taxon>Cypriniformes</taxon>
        <taxon>Cyprinidae</taxon>
        <taxon>Cyprininae</taxon>
        <taxon>Cyprinus</taxon>
    </lineage>
</organism>
<evidence type="ECO:0000259" key="5">
    <source>
        <dbReference type="PROSITE" id="PS50001"/>
    </source>
</evidence>
<dbReference type="PRINTS" id="PR00401">
    <property type="entry name" value="SH2DOMAIN"/>
</dbReference>
<dbReference type="InterPro" id="IPR000980">
    <property type="entry name" value="SH2"/>
</dbReference>
<feature type="compositionally biased region" description="Polar residues" evidence="3">
    <location>
        <begin position="464"/>
        <end position="473"/>
    </location>
</feature>
<dbReference type="InterPro" id="IPR006020">
    <property type="entry name" value="PTB/PI_dom"/>
</dbReference>
<dbReference type="PANTHER" id="PTHR10337">
    <property type="entry name" value="SHC TRANSFORMING PROTEIN"/>
    <property type="match status" value="1"/>
</dbReference>
<dbReference type="InterPro" id="IPR051235">
    <property type="entry name" value="CEP152/SHC-Transforming"/>
</dbReference>
<feature type="domain" description="PID" evidence="4">
    <location>
        <begin position="180"/>
        <end position="361"/>
    </location>
</feature>
<evidence type="ECO:0000259" key="4">
    <source>
        <dbReference type="PROSITE" id="PS01179"/>
    </source>
</evidence>
<dbReference type="Ensembl" id="ENSCCRT00020006589.1">
    <property type="protein sequence ID" value="ENSCCRP00020005824.1"/>
    <property type="gene ID" value="ENSCCRG00020003219.1"/>
</dbReference>
<evidence type="ECO:0000313" key="6">
    <source>
        <dbReference type="Ensembl" id="ENSCCRP00020005824.1"/>
    </source>
</evidence>
<feature type="region of interest" description="Disordered" evidence="3">
    <location>
        <begin position="101"/>
        <end position="152"/>
    </location>
</feature>
<dbReference type="AlphaFoldDB" id="A0A8C2C1W6"/>
<dbReference type="PROSITE" id="PS01179">
    <property type="entry name" value="PID"/>
    <property type="match status" value="1"/>
</dbReference>
<dbReference type="FunFam" id="3.30.505.10:FF:000005">
    <property type="entry name" value="SHC-transforming protein 1 isoform 3"/>
    <property type="match status" value="1"/>
</dbReference>
<dbReference type="GO" id="GO:0005886">
    <property type="term" value="C:plasma membrane"/>
    <property type="evidence" value="ECO:0007669"/>
    <property type="project" value="TreeGrafter"/>
</dbReference>
<dbReference type="CDD" id="cd09925">
    <property type="entry name" value="SH2_SHC"/>
    <property type="match status" value="1"/>
</dbReference>
<evidence type="ECO:0000313" key="7">
    <source>
        <dbReference type="Proteomes" id="UP000694701"/>
    </source>
</evidence>
<dbReference type="InterPro" id="IPR011993">
    <property type="entry name" value="PH-like_dom_sf"/>
</dbReference>
<dbReference type="Pfam" id="PF00640">
    <property type="entry name" value="PID"/>
    <property type="match status" value="1"/>
</dbReference>
<evidence type="ECO:0000256" key="3">
    <source>
        <dbReference type="SAM" id="MobiDB-lite"/>
    </source>
</evidence>
<dbReference type="InterPro" id="IPR035676">
    <property type="entry name" value="SHC_SH2"/>
</dbReference>